<dbReference type="PROSITE" id="PS51186">
    <property type="entry name" value="GNAT"/>
    <property type="match status" value="1"/>
</dbReference>
<feature type="domain" description="N-acetyltransferase" evidence="3">
    <location>
        <begin position="8"/>
        <end position="164"/>
    </location>
</feature>
<evidence type="ECO:0000256" key="2">
    <source>
        <dbReference type="ARBA" id="ARBA00023315"/>
    </source>
</evidence>
<dbReference type="Proteomes" id="UP000219689">
    <property type="component" value="Unassembled WGS sequence"/>
</dbReference>
<dbReference type="CDD" id="cd04301">
    <property type="entry name" value="NAT_SF"/>
    <property type="match status" value="1"/>
</dbReference>
<protein>
    <submittedName>
        <fullName evidence="4">N-acetyltransferase</fullName>
    </submittedName>
</protein>
<accession>A0A2A5QUM3</accession>
<dbReference type="InterPro" id="IPR050832">
    <property type="entry name" value="Bact_Acetyltransf"/>
</dbReference>
<evidence type="ECO:0000313" key="5">
    <source>
        <dbReference type="Proteomes" id="UP000219689"/>
    </source>
</evidence>
<dbReference type="InterPro" id="IPR016181">
    <property type="entry name" value="Acyl_CoA_acyltransferase"/>
</dbReference>
<dbReference type="GO" id="GO:0016747">
    <property type="term" value="F:acyltransferase activity, transferring groups other than amino-acyl groups"/>
    <property type="evidence" value="ECO:0007669"/>
    <property type="project" value="InterPro"/>
</dbReference>
<dbReference type="RefSeq" id="WP_097379486.1">
    <property type="nucleotide sequence ID" value="NZ_NXNI01000001.1"/>
</dbReference>
<sequence>MPPSNPQPTIEPATRDDIDTVADLWVRLARDQRQHDSAVRPEANREAMRETLGAYLVNDGLLVARLGDRIVGFASVSIERGTLELETTRGLLSNIYVEPAARDRGIGSALLEAAEESLLEQGADVMLLEVMADNGGARQFYRRNGYDEFRVTMRRSLADRDENDTHSKEDG</sequence>
<evidence type="ECO:0000313" key="4">
    <source>
        <dbReference type="EMBL" id="PCR90536.1"/>
    </source>
</evidence>
<dbReference type="OrthoDB" id="38613at2157"/>
<keyword evidence="1 4" id="KW-0808">Transferase</keyword>
<organism evidence="4 5">
    <name type="scientific">Natrinema ejinorense</name>
    <dbReference type="NCBI Taxonomy" id="373386"/>
    <lineage>
        <taxon>Archaea</taxon>
        <taxon>Methanobacteriati</taxon>
        <taxon>Methanobacteriota</taxon>
        <taxon>Stenosarchaea group</taxon>
        <taxon>Halobacteria</taxon>
        <taxon>Halobacteriales</taxon>
        <taxon>Natrialbaceae</taxon>
        <taxon>Natrinema</taxon>
    </lineage>
</organism>
<dbReference type="AlphaFoldDB" id="A0A2A5QUM3"/>
<reference evidence="4 5" key="1">
    <citation type="submission" date="2017-09" db="EMBL/GenBank/DDBJ databases">
        <title>Genome sequences of Natrinema ejinorence JCM 13890T.</title>
        <authorList>
            <person name="Roh S.W."/>
            <person name="Kim Y.B."/>
            <person name="Kim J.Y."/>
        </authorList>
    </citation>
    <scope>NUCLEOTIDE SEQUENCE [LARGE SCALE GENOMIC DNA]</scope>
    <source>
        <strain evidence="4 5">JCM 13890</strain>
    </source>
</reference>
<dbReference type="EMBL" id="NXNI01000001">
    <property type="protein sequence ID" value="PCR90536.1"/>
    <property type="molecule type" value="Genomic_DNA"/>
</dbReference>
<evidence type="ECO:0000259" key="3">
    <source>
        <dbReference type="PROSITE" id="PS51186"/>
    </source>
</evidence>
<gene>
    <name evidence="4" type="ORF">CP557_08415</name>
</gene>
<dbReference type="SUPFAM" id="SSF55729">
    <property type="entry name" value="Acyl-CoA N-acyltransferases (Nat)"/>
    <property type="match status" value="1"/>
</dbReference>
<keyword evidence="5" id="KW-1185">Reference proteome</keyword>
<proteinExistence type="predicted"/>
<name>A0A2A5QUM3_9EURY</name>
<dbReference type="PANTHER" id="PTHR43877">
    <property type="entry name" value="AMINOALKYLPHOSPHONATE N-ACETYLTRANSFERASE-RELATED-RELATED"/>
    <property type="match status" value="1"/>
</dbReference>
<dbReference type="Pfam" id="PF00583">
    <property type="entry name" value="Acetyltransf_1"/>
    <property type="match status" value="1"/>
</dbReference>
<evidence type="ECO:0000256" key="1">
    <source>
        <dbReference type="ARBA" id="ARBA00022679"/>
    </source>
</evidence>
<keyword evidence="2" id="KW-0012">Acyltransferase</keyword>
<comment type="caution">
    <text evidence="4">The sequence shown here is derived from an EMBL/GenBank/DDBJ whole genome shotgun (WGS) entry which is preliminary data.</text>
</comment>
<dbReference type="Gene3D" id="3.40.630.30">
    <property type="match status" value="1"/>
</dbReference>
<dbReference type="InterPro" id="IPR000182">
    <property type="entry name" value="GNAT_dom"/>
</dbReference>